<dbReference type="PANTHER" id="PTHR36849:SF1">
    <property type="entry name" value="CYTOPLASMIC PROTEIN"/>
    <property type="match status" value="1"/>
</dbReference>
<dbReference type="EMBL" id="BLAE01000005">
    <property type="protein sequence ID" value="GES07118.1"/>
    <property type="molecule type" value="Genomic_DNA"/>
</dbReference>
<dbReference type="Proteomes" id="UP000331127">
    <property type="component" value="Unassembled WGS sequence"/>
</dbReference>
<dbReference type="InterPro" id="IPR052552">
    <property type="entry name" value="YeaO-like"/>
</dbReference>
<evidence type="ECO:0008006" key="3">
    <source>
        <dbReference type="Google" id="ProtNLM"/>
    </source>
</evidence>
<protein>
    <recommendedName>
        <fullName evidence="3">MarR family transcriptional regulator</fullName>
    </recommendedName>
</protein>
<comment type="caution">
    <text evidence="1">The sequence shown here is derived from an EMBL/GenBank/DDBJ whole genome shotgun (WGS) entry which is preliminary data.</text>
</comment>
<dbReference type="OrthoDB" id="9790745at2"/>
<keyword evidence="2" id="KW-1185">Reference proteome</keyword>
<dbReference type="PANTHER" id="PTHR36849">
    <property type="entry name" value="CYTOPLASMIC PROTEIN-RELATED"/>
    <property type="match status" value="1"/>
</dbReference>
<evidence type="ECO:0000313" key="2">
    <source>
        <dbReference type="Proteomes" id="UP000331127"/>
    </source>
</evidence>
<dbReference type="Pfam" id="PF22752">
    <property type="entry name" value="DUF488-N3i"/>
    <property type="match status" value="1"/>
</dbReference>
<proteinExistence type="predicted"/>
<reference evidence="1 2" key="1">
    <citation type="submission" date="2019-10" db="EMBL/GenBank/DDBJ databases">
        <title>Whole genome shotgun sequence of Acrocarpospora macrocephala NBRC 16266.</title>
        <authorList>
            <person name="Ichikawa N."/>
            <person name="Kimura A."/>
            <person name="Kitahashi Y."/>
            <person name="Komaki H."/>
            <person name="Oguchi A."/>
        </authorList>
    </citation>
    <scope>NUCLEOTIDE SEQUENCE [LARGE SCALE GENOMIC DNA]</scope>
    <source>
        <strain evidence="1 2">NBRC 16266</strain>
    </source>
</reference>
<sequence length="123" mass="14062">MPFLIKRIYDEVDPRDGFRVLVDRLWPRGVSKEEAHIDLWLKEVAPSTELRTWFDHRADRFTEFSDRYAAELDSNPAVATLRQLGQAHPTVTLLYSAKNPQINQAVVLAEYLAADDHETPGGN</sequence>
<evidence type="ECO:0000313" key="1">
    <source>
        <dbReference type="EMBL" id="GES07118.1"/>
    </source>
</evidence>
<dbReference type="AlphaFoldDB" id="A0A5M3WLF1"/>
<organism evidence="1 2">
    <name type="scientific">Acrocarpospora macrocephala</name>
    <dbReference type="NCBI Taxonomy" id="150177"/>
    <lineage>
        <taxon>Bacteria</taxon>
        <taxon>Bacillati</taxon>
        <taxon>Actinomycetota</taxon>
        <taxon>Actinomycetes</taxon>
        <taxon>Streptosporangiales</taxon>
        <taxon>Streptosporangiaceae</taxon>
        <taxon>Acrocarpospora</taxon>
    </lineage>
</organism>
<dbReference type="RefSeq" id="WP_155352834.1">
    <property type="nucleotide sequence ID" value="NZ_BAAAHL010000077.1"/>
</dbReference>
<accession>A0A5M3WLF1</accession>
<name>A0A5M3WLF1_9ACTN</name>
<gene>
    <name evidence="1" type="ORF">Amac_007130</name>
</gene>